<dbReference type="InterPro" id="IPR002781">
    <property type="entry name" value="TM_pro_TauE-like"/>
</dbReference>
<keyword evidence="6 8" id="KW-1133">Transmembrane helix</keyword>
<evidence type="ECO:0000256" key="1">
    <source>
        <dbReference type="ARBA" id="ARBA00004651"/>
    </source>
</evidence>
<evidence type="ECO:0000256" key="4">
    <source>
        <dbReference type="ARBA" id="ARBA00022475"/>
    </source>
</evidence>
<name>A0A7U8C5F6_NEPCE</name>
<evidence type="ECO:0000256" key="2">
    <source>
        <dbReference type="ARBA" id="ARBA00009142"/>
    </source>
</evidence>
<keyword evidence="3" id="KW-0813">Transport</keyword>
<dbReference type="RefSeq" id="WP_007022658.1">
    <property type="nucleotide sequence ID" value="NZ_CH724127.1"/>
</dbReference>
<keyword evidence="10" id="KW-1185">Reference proteome</keyword>
<sequence length="253" mass="27685">MEIIELTHLQLALLSLAVASASMITSITGMAGGVLMFAAMNVFMPLRPLVAVHGTVQVFNNAARSWFLRHSIRWKMCLPFAIGAAIGAALTTLFIVNYVGEFFPLLLLLLLILYTLFKPKKMPQIRIKDGKFFWVGIATGSMGIIAGAIDPLLAVFFFRDDLSKEEIVCNKSLMQMFAHITKIPAYLFLGFSFIDNFFLIATLSLAAVVGAKVGVVILGHVKTSLFFTLMKVALFIAAGRIGYELLPTFGALL</sequence>
<dbReference type="Pfam" id="PF01925">
    <property type="entry name" value="TauE"/>
    <property type="match status" value="1"/>
</dbReference>
<comment type="similarity">
    <text evidence="2 8">Belongs to the 4-toluene sulfonate uptake permease (TSUP) (TC 2.A.102) family.</text>
</comment>
<comment type="caution">
    <text evidence="9">The sequence shown here is derived from an EMBL/GenBank/DDBJ whole genome shotgun (WGS) entry which is preliminary data.</text>
</comment>
<keyword evidence="4 8" id="KW-1003">Cell membrane</keyword>
<dbReference type="InterPro" id="IPR052017">
    <property type="entry name" value="TSUP"/>
</dbReference>
<dbReference type="GO" id="GO:0005886">
    <property type="term" value="C:plasma membrane"/>
    <property type="evidence" value="ECO:0007669"/>
    <property type="project" value="UniProtKB-SubCell"/>
</dbReference>
<feature type="transmembrane region" description="Helical" evidence="8">
    <location>
        <begin position="197"/>
        <end position="218"/>
    </location>
</feature>
<proteinExistence type="inferred from homology"/>
<feature type="transmembrane region" description="Helical" evidence="8">
    <location>
        <begin position="102"/>
        <end position="120"/>
    </location>
</feature>
<dbReference type="Proteomes" id="UP000002171">
    <property type="component" value="Unassembled WGS sequence"/>
</dbReference>
<protein>
    <recommendedName>
        <fullName evidence="8">Probable membrane transporter protein</fullName>
    </recommendedName>
</protein>
<dbReference type="PANTHER" id="PTHR30269:SF37">
    <property type="entry name" value="MEMBRANE TRANSPORTER PROTEIN"/>
    <property type="match status" value="1"/>
</dbReference>
<accession>A0A7U8C5F6</accession>
<evidence type="ECO:0000313" key="9">
    <source>
        <dbReference type="EMBL" id="EAR61923.1"/>
    </source>
</evidence>
<dbReference type="AlphaFoldDB" id="A0A7U8C5F6"/>
<evidence type="ECO:0000256" key="3">
    <source>
        <dbReference type="ARBA" id="ARBA00022448"/>
    </source>
</evidence>
<evidence type="ECO:0000256" key="6">
    <source>
        <dbReference type="ARBA" id="ARBA00022989"/>
    </source>
</evidence>
<evidence type="ECO:0000256" key="5">
    <source>
        <dbReference type="ARBA" id="ARBA00022692"/>
    </source>
</evidence>
<keyword evidence="7 8" id="KW-0472">Membrane</keyword>
<reference evidence="9 10" key="1">
    <citation type="submission" date="2006-02" db="EMBL/GenBank/DDBJ databases">
        <authorList>
            <person name="Pinhassi J."/>
            <person name="Pedros-Alio C."/>
            <person name="Ferriera S."/>
            <person name="Johnson J."/>
            <person name="Kravitz S."/>
            <person name="Halpern A."/>
            <person name="Remington K."/>
            <person name="Beeson K."/>
            <person name="Tran B."/>
            <person name="Rogers Y.-H."/>
            <person name="Friedman R."/>
            <person name="Venter J.C."/>
        </authorList>
    </citation>
    <scope>NUCLEOTIDE SEQUENCE [LARGE SCALE GENOMIC DNA]</scope>
    <source>
        <strain evidence="9 10">MED92</strain>
    </source>
</reference>
<keyword evidence="5 8" id="KW-0812">Transmembrane</keyword>
<evidence type="ECO:0000256" key="7">
    <source>
        <dbReference type="ARBA" id="ARBA00023136"/>
    </source>
</evidence>
<comment type="subcellular location">
    <subcellularLocation>
        <location evidence="1 8">Cell membrane</location>
        <topology evidence="1 8">Multi-pass membrane protein</topology>
    </subcellularLocation>
</comment>
<evidence type="ECO:0000313" key="10">
    <source>
        <dbReference type="Proteomes" id="UP000002171"/>
    </source>
</evidence>
<evidence type="ECO:0000256" key="8">
    <source>
        <dbReference type="RuleBase" id="RU363041"/>
    </source>
</evidence>
<feature type="transmembrane region" description="Helical" evidence="8">
    <location>
        <begin position="132"/>
        <end position="158"/>
    </location>
</feature>
<organism evidence="9 10">
    <name type="scientific">Neptuniibacter caesariensis</name>
    <dbReference type="NCBI Taxonomy" id="207954"/>
    <lineage>
        <taxon>Bacteria</taxon>
        <taxon>Pseudomonadati</taxon>
        <taxon>Pseudomonadota</taxon>
        <taxon>Gammaproteobacteria</taxon>
        <taxon>Oceanospirillales</taxon>
        <taxon>Oceanospirillaceae</taxon>
        <taxon>Neptuniibacter</taxon>
    </lineage>
</organism>
<gene>
    <name evidence="9" type="ORF">MED92_03208</name>
</gene>
<feature type="transmembrane region" description="Helical" evidence="8">
    <location>
        <begin position="77"/>
        <end position="96"/>
    </location>
</feature>
<dbReference type="EMBL" id="AAOW01000005">
    <property type="protein sequence ID" value="EAR61923.1"/>
    <property type="molecule type" value="Genomic_DNA"/>
</dbReference>
<dbReference type="OrthoDB" id="6197550at2"/>
<dbReference type="PANTHER" id="PTHR30269">
    <property type="entry name" value="TRANSMEMBRANE PROTEIN YFCA"/>
    <property type="match status" value="1"/>
</dbReference>
<feature type="transmembrane region" description="Helical" evidence="8">
    <location>
        <begin position="225"/>
        <end position="243"/>
    </location>
</feature>